<name>A0A1C5AEL2_9ACTN</name>
<reference evidence="7" key="1">
    <citation type="submission" date="2016-06" db="EMBL/GenBank/DDBJ databases">
        <authorList>
            <person name="Varghese N."/>
        </authorList>
    </citation>
    <scope>NUCLEOTIDE SEQUENCE [LARGE SCALE GENOMIC DNA]</scope>
    <source>
        <strain evidence="7">DSM 45555</strain>
    </source>
</reference>
<protein>
    <submittedName>
        <fullName evidence="6">Alpha/beta hydrolase fold</fullName>
    </submittedName>
</protein>
<proteinExistence type="inferred from homology"/>
<dbReference type="PANTHER" id="PTHR43248">
    <property type="entry name" value="2-SUCCINYL-6-HYDROXY-2,4-CYCLOHEXADIENE-1-CARBOXYLATE SYNTHASE"/>
    <property type="match status" value="1"/>
</dbReference>
<feature type="chain" id="PRO_5008711127" evidence="4">
    <location>
        <begin position="26"/>
        <end position="468"/>
    </location>
</feature>
<evidence type="ECO:0000259" key="5">
    <source>
        <dbReference type="Pfam" id="PF08386"/>
    </source>
</evidence>
<dbReference type="InterPro" id="IPR029058">
    <property type="entry name" value="AB_hydrolase_fold"/>
</dbReference>
<organism evidence="6 7">
    <name type="scientific">Micromonospora marina</name>
    <dbReference type="NCBI Taxonomy" id="307120"/>
    <lineage>
        <taxon>Bacteria</taxon>
        <taxon>Bacillati</taxon>
        <taxon>Actinomycetota</taxon>
        <taxon>Actinomycetes</taxon>
        <taxon>Micromonosporales</taxon>
        <taxon>Micromonosporaceae</taxon>
        <taxon>Micromonospora</taxon>
    </lineage>
</organism>
<evidence type="ECO:0000256" key="1">
    <source>
        <dbReference type="ARBA" id="ARBA00010088"/>
    </source>
</evidence>
<evidence type="ECO:0000256" key="4">
    <source>
        <dbReference type="SAM" id="SignalP"/>
    </source>
</evidence>
<feature type="signal peptide" evidence="4">
    <location>
        <begin position="1"/>
        <end position="25"/>
    </location>
</feature>
<comment type="similarity">
    <text evidence="1">Belongs to the peptidase S33 family.</text>
</comment>
<dbReference type="Gene3D" id="3.40.50.1820">
    <property type="entry name" value="alpha/beta hydrolase"/>
    <property type="match status" value="1"/>
</dbReference>
<feature type="domain" description="Peptidase S33 tripeptidyl aminopeptidase-like C-terminal" evidence="5">
    <location>
        <begin position="374"/>
        <end position="465"/>
    </location>
</feature>
<dbReference type="AlphaFoldDB" id="A0A1C5AEL2"/>
<dbReference type="SUPFAM" id="SSF53474">
    <property type="entry name" value="alpha/beta-Hydrolases"/>
    <property type="match status" value="1"/>
</dbReference>
<dbReference type="Pfam" id="PF08386">
    <property type="entry name" value="Abhydrolase_4"/>
    <property type="match status" value="1"/>
</dbReference>
<evidence type="ECO:0000313" key="6">
    <source>
        <dbReference type="EMBL" id="SCF43643.1"/>
    </source>
</evidence>
<dbReference type="GO" id="GO:0016787">
    <property type="term" value="F:hydrolase activity"/>
    <property type="evidence" value="ECO:0007669"/>
    <property type="project" value="UniProtKB-KW"/>
</dbReference>
<accession>A0A1C5AEL2</accession>
<dbReference type="Proteomes" id="UP000198551">
    <property type="component" value="Unassembled WGS sequence"/>
</dbReference>
<keyword evidence="7" id="KW-1185">Reference proteome</keyword>
<dbReference type="RefSeq" id="WP_091050601.1">
    <property type="nucleotide sequence ID" value="NZ_FMCV01000028.1"/>
</dbReference>
<dbReference type="InterPro" id="IPR051601">
    <property type="entry name" value="Serine_prot/Carboxylest_S33"/>
</dbReference>
<gene>
    <name evidence="6" type="ORF">GA0070215_12859</name>
</gene>
<keyword evidence="3 6" id="KW-0378">Hydrolase</keyword>
<evidence type="ECO:0000313" key="7">
    <source>
        <dbReference type="Proteomes" id="UP000198551"/>
    </source>
</evidence>
<evidence type="ECO:0000256" key="3">
    <source>
        <dbReference type="ARBA" id="ARBA00022801"/>
    </source>
</evidence>
<keyword evidence="2 4" id="KW-0732">Signal</keyword>
<dbReference type="EMBL" id="FMCV01000028">
    <property type="protein sequence ID" value="SCF43643.1"/>
    <property type="molecule type" value="Genomic_DNA"/>
</dbReference>
<dbReference type="InterPro" id="IPR013595">
    <property type="entry name" value="Pept_S33_TAP-like_C"/>
</dbReference>
<dbReference type="PANTHER" id="PTHR43248:SF29">
    <property type="entry name" value="TRIPEPTIDYL AMINOPEPTIDASE"/>
    <property type="match status" value="1"/>
</dbReference>
<evidence type="ECO:0000256" key="2">
    <source>
        <dbReference type="ARBA" id="ARBA00022729"/>
    </source>
</evidence>
<sequence>MFRRTVAVALTALTVLAGLPGSARANSPPQRLVWGECADDLPNVPPDERVRCARLRVPVDWARPNGPTFDLAVARRLARTPERRVGALVFGPGGPGDSGVERIRKGDRFSDELLDRFDLVSFDPRTVARTAAPVCTPDPALRRPPVPLTGQADFDAAVAYNQALWRRCRPTSPVFDHADTLSTARDLDALRRALGERRLSFHGSSYGTLLGQQYAERYPGRVRAVVLEGVFDHSLDTRSFVRTQAATLQDSFDEFVSWCDRSADCVLHERDVRSVWARALARADRGEYAPRTAFDVTAVALGLLAGPRWPQLAVIVRDMAAGTPPPAVNLSLSVAAFCADWPAQVRDYTAYAGLVRDAAAVAPDVRYGAGLLAVQTCLGWPSPVRNPPHELNVYTRTPLLLLNARHDPRTGYAWAVNVARQLGRHGRLVTYEGWGHGTYQRNDCTQAVVDRYLVDLTVPAPGSRCPAS</sequence>